<feature type="domain" description="Kinetochore protein Ndc80 CH" evidence="12">
    <location>
        <begin position="27"/>
        <end position="137"/>
    </location>
</feature>
<sequence length="580" mass="66331">MSNLRNLRTALESQTSSSARHLTQSATTKTALTNKRECVQCILAFLASRDFHPCTAKELLRSPPLQTLLDIWNFLFRYIDPNAYITKENMAVEVPKFFKEFGYPHIMKTSHLRTPTADHQWEANLVALSWLCKLLLYEQECSDKQFEVTSKRQSLPYMGIDFGAQGKATISNTMVAHFVTEQATKHFQLYLRGEENSVQLVEQFHQEVSDLLVVVQESVDAKIRQLEELREQTLELQEELEAFARTKEWIEKATVELQRIEELAASVRGTCIQAAESLKRHKQTLRDEEAALAAQEEQNADIEKLIEQQDINKNVVRELNNTIRTLKVRITDGNRKIKELEHDIATSKTTAQTMESQLVRMQKALASTHESIKNFLMNNGRHADSWRSLGQLRINTHGINESEILGVEPSTYNGVLQEIINKDREVTHESSETRTELEQANQHLESLGNEITRETSEILRETSSLIKNQLVEEKETHVQLEASELAAVIRAAANDELELRKRELEAVEAEVAEAQAQLRQQDADAQEAWREFVNRFKEMFKMARNSKESNCQALRGLIGLENSLFNGEREPRGDAASEMT</sequence>
<reference evidence="13 14" key="1">
    <citation type="journal article" date="2017" name="BMC Genomics">
        <title>Whole-genome assembly of Babesia ovata and comparative genomics between closely related pathogens.</title>
        <authorList>
            <person name="Yamagishi J."/>
            <person name="Asada M."/>
            <person name="Hakimi H."/>
            <person name="Tanaka T.Q."/>
            <person name="Sugimoto C."/>
            <person name="Kawazu S."/>
        </authorList>
    </citation>
    <scope>NUCLEOTIDE SEQUENCE [LARGE SCALE GENOMIC DNA]</scope>
    <source>
        <strain evidence="13 14">Miyake</strain>
    </source>
</reference>
<evidence type="ECO:0000313" key="14">
    <source>
        <dbReference type="Proteomes" id="UP000236319"/>
    </source>
</evidence>
<dbReference type="Gene3D" id="1.10.418.30">
    <property type="entry name" value="Ncd80 complex, Ncd80 subunit"/>
    <property type="match status" value="1"/>
</dbReference>
<dbReference type="InterPro" id="IPR005550">
    <property type="entry name" value="Kinetochore_Ndc80"/>
</dbReference>
<name>A0A2H6K9N1_9APIC</name>
<evidence type="ECO:0000256" key="6">
    <source>
        <dbReference type="ARBA" id="ARBA00023054"/>
    </source>
</evidence>
<dbReference type="GeneID" id="39873458"/>
<comment type="caution">
    <text evidence="13">The sequence shown here is derived from an EMBL/GenBank/DDBJ whole genome shotgun (WGS) entry which is preliminary data.</text>
</comment>
<keyword evidence="14" id="KW-1185">Reference proteome</keyword>
<evidence type="ECO:0000256" key="10">
    <source>
        <dbReference type="RuleBase" id="RU368072"/>
    </source>
</evidence>
<feature type="coiled-coil region" evidence="11">
    <location>
        <begin position="430"/>
        <end position="457"/>
    </location>
</feature>
<keyword evidence="9 10" id="KW-0137">Centromere</keyword>
<keyword evidence="6 11" id="KW-0175">Coiled coil</keyword>
<comment type="similarity">
    <text evidence="1 10">Belongs to the NDC80/HEC1 family.</text>
</comment>
<comment type="subunit">
    <text evidence="10">Component of the NDC80 complex.</text>
</comment>
<evidence type="ECO:0000313" key="13">
    <source>
        <dbReference type="EMBL" id="GBE59688.1"/>
    </source>
</evidence>
<evidence type="ECO:0000259" key="12">
    <source>
        <dbReference type="Pfam" id="PF03801"/>
    </source>
</evidence>
<dbReference type="AlphaFoldDB" id="A0A2H6K9N1"/>
<feature type="coiled-coil region" evidence="11">
    <location>
        <begin position="490"/>
        <end position="524"/>
    </location>
</feature>
<comment type="function">
    <text evidence="10">Acts as a component of the essential kinetochore-associated NDC80 complex, which is required for chromosome segregation and spindle checkpoint activity.</text>
</comment>
<feature type="coiled-coil region" evidence="11">
    <location>
        <begin position="212"/>
        <end position="246"/>
    </location>
</feature>
<evidence type="ECO:0000256" key="9">
    <source>
        <dbReference type="ARBA" id="ARBA00023328"/>
    </source>
</evidence>
<comment type="subcellular location">
    <subcellularLocation>
        <location evidence="10">Chromosome</location>
        <location evidence="10">Centromere</location>
        <location evidence="10">Kinetochore</location>
    </subcellularLocation>
    <subcellularLocation>
        <location evidence="10">Nucleus</location>
    </subcellularLocation>
</comment>
<evidence type="ECO:0000256" key="11">
    <source>
        <dbReference type="SAM" id="Coils"/>
    </source>
</evidence>
<evidence type="ECO:0000256" key="5">
    <source>
        <dbReference type="ARBA" id="ARBA00022838"/>
    </source>
</evidence>
<evidence type="ECO:0000256" key="3">
    <source>
        <dbReference type="ARBA" id="ARBA00022618"/>
    </source>
</evidence>
<evidence type="ECO:0000256" key="2">
    <source>
        <dbReference type="ARBA" id="ARBA00022454"/>
    </source>
</evidence>
<evidence type="ECO:0000256" key="7">
    <source>
        <dbReference type="ARBA" id="ARBA00023242"/>
    </source>
</evidence>
<feature type="coiled-coil region" evidence="11">
    <location>
        <begin position="275"/>
        <end position="357"/>
    </location>
</feature>
<accession>A0A2H6K9N1</accession>
<dbReference type="EMBL" id="BDSA01000001">
    <property type="protein sequence ID" value="GBE59688.1"/>
    <property type="molecule type" value="Genomic_DNA"/>
</dbReference>
<protein>
    <recommendedName>
        <fullName evidence="10">Kinetochore protein NDC80</fullName>
    </recommendedName>
</protein>
<evidence type="ECO:0000256" key="8">
    <source>
        <dbReference type="ARBA" id="ARBA00023306"/>
    </source>
</evidence>
<proteinExistence type="inferred from homology"/>
<keyword evidence="4 10" id="KW-0498">Mitosis</keyword>
<gene>
    <name evidence="13" type="ORF">BOVATA_011810</name>
</gene>
<dbReference type="Proteomes" id="UP000236319">
    <property type="component" value="Unassembled WGS sequence"/>
</dbReference>
<keyword evidence="8 10" id="KW-0131">Cell cycle</keyword>
<dbReference type="GO" id="GO:0005634">
    <property type="term" value="C:nucleus"/>
    <property type="evidence" value="ECO:0007669"/>
    <property type="project" value="UniProtKB-SubCell"/>
</dbReference>
<dbReference type="PANTHER" id="PTHR10643:SF2">
    <property type="entry name" value="KINETOCHORE PROTEIN NDC80 HOMOLOG"/>
    <property type="match status" value="1"/>
</dbReference>
<evidence type="ECO:0000256" key="1">
    <source>
        <dbReference type="ARBA" id="ARBA00007050"/>
    </source>
</evidence>
<keyword evidence="3 10" id="KW-0132">Cell division</keyword>
<dbReference type="GO" id="GO:0051301">
    <property type="term" value="P:cell division"/>
    <property type="evidence" value="ECO:0007669"/>
    <property type="project" value="UniProtKB-UniRule"/>
</dbReference>
<dbReference type="GO" id="GO:0051315">
    <property type="term" value="P:attachment of mitotic spindle microtubules to kinetochore"/>
    <property type="evidence" value="ECO:0007669"/>
    <property type="project" value="UniProtKB-UniRule"/>
</dbReference>
<dbReference type="PANTHER" id="PTHR10643">
    <property type="entry name" value="KINETOCHORE PROTEIN NDC80"/>
    <property type="match status" value="1"/>
</dbReference>
<dbReference type="VEuPathDB" id="PiroplasmaDB:BOVATA_011810"/>
<organism evidence="13 14">
    <name type="scientific">Babesia ovata</name>
    <dbReference type="NCBI Taxonomy" id="189622"/>
    <lineage>
        <taxon>Eukaryota</taxon>
        <taxon>Sar</taxon>
        <taxon>Alveolata</taxon>
        <taxon>Apicomplexa</taxon>
        <taxon>Aconoidasida</taxon>
        <taxon>Piroplasmida</taxon>
        <taxon>Babesiidae</taxon>
        <taxon>Babesia</taxon>
    </lineage>
</organism>
<dbReference type="Pfam" id="PF03801">
    <property type="entry name" value="Ndc80_HEC"/>
    <property type="match status" value="1"/>
</dbReference>
<dbReference type="InterPro" id="IPR038273">
    <property type="entry name" value="Ndc80_sf"/>
</dbReference>
<keyword evidence="7 10" id="KW-0539">Nucleus</keyword>
<dbReference type="InterPro" id="IPR055260">
    <property type="entry name" value="Ndc80_CH"/>
</dbReference>
<dbReference type="OrthoDB" id="7459479at2759"/>
<evidence type="ECO:0000256" key="4">
    <source>
        <dbReference type="ARBA" id="ARBA00022776"/>
    </source>
</evidence>
<dbReference type="RefSeq" id="XP_028865931.1">
    <property type="nucleotide sequence ID" value="XM_029010098.1"/>
</dbReference>
<keyword evidence="5 10" id="KW-0995">Kinetochore</keyword>
<dbReference type="GO" id="GO:0031262">
    <property type="term" value="C:Ndc80 complex"/>
    <property type="evidence" value="ECO:0007669"/>
    <property type="project" value="UniProtKB-UniRule"/>
</dbReference>
<keyword evidence="2 10" id="KW-0158">Chromosome</keyword>